<dbReference type="AlphaFoldDB" id="A0ABC8E8C2"/>
<organism evidence="2 3">
    <name type="scientific">Clostridium tetani</name>
    <dbReference type="NCBI Taxonomy" id="1513"/>
    <lineage>
        <taxon>Bacteria</taxon>
        <taxon>Bacillati</taxon>
        <taxon>Bacillota</taxon>
        <taxon>Clostridia</taxon>
        <taxon>Eubacteriales</taxon>
        <taxon>Clostridiaceae</taxon>
        <taxon>Clostridium</taxon>
    </lineage>
</organism>
<sequence length="138" mass="15790">MSITILLLVGANIFMENLILKLISAINLVLLGTFLTWEYNNLSLNIFILLIFILFGNCTKLTFINKSNFYLCQLLLITSLLIMHILYYLIPIFFSKSILDFEPYASIEGVAGLSFQMIGYILSIIFLCKINLILHKNN</sequence>
<name>A0ABC8E8C2_CLOTA</name>
<feature type="transmembrane region" description="Helical" evidence="1">
    <location>
        <begin position="110"/>
        <end position="134"/>
    </location>
</feature>
<accession>A0ABC8E8C2</accession>
<dbReference type="EMBL" id="AP026818">
    <property type="protein sequence ID" value="BDR79778.1"/>
    <property type="molecule type" value="Genomic_DNA"/>
</dbReference>
<evidence type="ECO:0000313" key="3">
    <source>
        <dbReference type="Proteomes" id="UP001321763"/>
    </source>
</evidence>
<reference evidence="2 3" key="1">
    <citation type="submission" date="2022-09" db="EMBL/GenBank/DDBJ databases">
        <title>complete genome sequences of Clostridium tetani str. KHSU-234311-028 isolated from soil.</title>
        <authorList>
            <person name="Sekizuka T."/>
            <person name="Shitada C."/>
            <person name="Takahashi M."/>
            <person name="Kuroda M."/>
        </authorList>
    </citation>
    <scope>NUCLEOTIDE SEQUENCE [LARGE SCALE GENOMIC DNA]</scope>
    <source>
        <strain evidence="2 3">KHSU-234311-028</strain>
    </source>
</reference>
<keyword evidence="1" id="KW-0812">Transmembrane</keyword>
<feature type="transmembrane region" description="Helical" evidence="1">
    <location>
        <begin position="43"/>
        <end position="63"/>
    </location>
</feature>
<keyword evidence="1" id="KW-0472">Membrane</keyword>
<keyword evidence="1" id="KW-1133">Transmembrane helix</keyword>
<gene>
    <name evidence="2" type="ORF">K234311028_00240</name>
</gene>
<evidence type="ECO:0000256" key="1">
    <source>
        <dbReference type="SAM" id="Phobius"/>
    </source>
</evidence>
<protein>
    <submittedName>
        <fullName evidence="2">Uncharacterized protein</fullName>
    </submittedName>
</protein>
<dbReference type="Proteomes" id="UP001321763">
    <property type="component" value="Chromosome"/>
</dbReference>
<evidence type="ECO:0000313" key="2">
    <source>
        <dbReference type="EMBL" id="BDR79778.1"/>
    </source>
</evidence>
<proteinExistence type="predicted"/>
<feature type="transmembrane region" description="Helical" evidence="1">
    <location>
        <begin position="70"/>
        <end position="90"/>
    </location>
</feature>